<comment type="caution">
    <text evidence="2">The sequence shown here is derived from an EMBL/GenBank/DDBJ whole genome shotgun (WGS) entry which is preliminary data.</text>
</comment>
<dbReference type="InterPro" id="IPR008333">
    <property type="entry name" value="Cbr1-like_FAD-bd_dom"/>
</dbReference>
<feature type="domain" description="FAD-binding FR-type" evidence="1">
    <location>
        <begin position="30"/>
        <end position="130"/>
    </location>
</feature>
<dbReference type="InterPro" id="IPR039261">
    <property type="entry name" value="FNR_nucleotide-bd"/>
</dbReference>
<dbReference type="InterPro" id="IPR012675">
    <property type="entry name" value="Beta-grasp_dom_sf"/>
</dbReference>
<dbReference type="GO" id="GO:0016491">
    <property type="term" value="F:oxidoreductase activity"/>
    <property type="evidence" value="ECO:0007669"/>
    <property type="project" value="InterPro"/>
</dbReference>
<evidence type="ECO:0000313" key="2">
    <source>
        <dbReference type="EMBL" id="HJF28540.1"/>
    </source>
</evidence>
<dbReference type="EMBL" id="DYWX01000106">
    <property type="protein sequence ID" value="HJF28540.1"/>
    <property type="molecule type" value="Genomic_DNA"/>
</dbReference>
<dbReference type="CDD" id="cd00207">
    <property type="entry name" value="fer2"/>
    <property type="match status" value="1"/>
</dbReference>
<dbReference type="PANTHER" id="PTHR47354:SF3">
    <property type="entry name" value="OXIDOREDUCTASE-RELATED"/>
    <property type="match status" value="1"/>
</dbReference>
<organism evidence="2 3">
    <name type="scientific">Acinetobacter lwoffii</name>
    <dbReference type="NCBI Taxonomy" id="28090"/>
    <lineage>
        <taxon>Bacteria</taxon>
        <taxon>Pseudomonadati</taxon>
        <taxon>Pseudomonadota</taxon>
        <taxon>Gammaproteobacteria</taxon>
        <taxon>Moraxellales</taxon>
        <taxon>Moraxellaceae</taxon>
        <taxon>Acinetobacter</taxon>
    </lineage>
</organism>
<proteinExistence type="predicted"/>
<reference evidence="2" key="1">
    <citation type="journal article" date="2021" name="PeerJ">
        <title>Extensive microbial diversity within the chicken gut microbiome revealed by metagenomics and culture.</title>
        <authorList>
            <person name="Gilroy R."/>
            <person name="Ravi A."/>
            <person name="Getino M."/>
            <person name="Pursley I."/>
            <person name="Horton D.L."/>
            <person name="Alikhan N.F."/>
            <person name="Baker D."/>
            <person name="Gharbi K."/>
            <person name="Hall N."/>
            <person name="Watson M."/>
            <person name="Adriaenssens E.M."/>
            <person name="Foster-Nyarko E."/>
            <person name="Jarju S."/>
            <person name="Secka A."/>
            <person name="Antonio M."/>
            <person name="Oren A."/>
            <person name="Chaudhuri R.R."/>
            <person name="La Ragione R."/>
            <person name="Hildebrand F."/>
            <person name="Pallen M.J."/>
        </authorList>
    </citation>
    <scope>NUCLEOTIDE SEQUENCE</scope>
    <source>
        <strain evidence="2">CHK135-1449</strain>
    </source>
</reference>
<dbReference type="SUPFAM" id="SSF54292">
    <property type="entry name" value="2Fe-2S ferredoxin-like"/>
    <property type="match status" value="1"/>
</dbReference>
<dbReference type="GO" id="GO:0051536">
    <property type="term" value="F:iron-sulfur cluster binding"/>
    <property type="evidence" value="ECO:0007669"/>
    <property type="project" value="InterPro"/>
</dbReference>
<dbReference type="InterPro" id="IPR001433">
    <property type="entry name" value="OxRdtase_FAD/NAD-bd"/>
</dbReference>
<sequence length="340" mass="38306">MTNITTYRPHWVREDFIDFIGEKIHPTWALKRVKAEVIKIQAVSPDFFKIQLRPNRNFKGRLFQAGQHIAVTVALDGIHHQRHYSIVTILTNGDILIAVRQQGKVSRALSLMQLGAVIELSQAQGNFTLGDSDRPLLFLASGSGITAIYSLLQKAVVQSLEPIDLIYFTRDNAFHAELKTLALMHPNFEYHHVNTIEHAQHLNQTLLRKRVPDFEKREIYACGSDSMMKAALRIVAKFDLQPHFHTEYFQLITDKKVKAQPVQFLRSQQAFQADSNLLESAEQAGLKPAHGCRRGICNTCSCTKVSGSVRNILTGELDHAHNTQIKLCISQAVSPVVINL</sequence>
<dbReference type="InterPro" id="IPR017938">
    <property type="entry name" value="Riboflavin_synthase-like_b-brl"/>
</dbReference>
<dbReference type="Pfam" id="PF00970">
    <property type="entry name" value="FAD_binding_6"/>
    <property type="match status" value="1"/>
</dbReference>
<dbReference type="Proteomes" id="UP000787156">
    <property type="component" value="Unassembled WGS sequence"/>
</dbReference>
<evidence type="ECO:0000259" key="1">
    <source>
        <dbReference type="PROSITE" id="PS51384"/>
    </source>
</evidence>
<dbReference type="PROSITE" id="PS51384">
    <property type="entry name" value="FAD_FR"/>
    <property type="match status" value="1"/>
</dbReference>
<dbReference type="InterPro" id="IPR036010">
    <property type="entry name" value="2Fe-2S_ferredoxin-like_sf"/>
</dbReference>
<dbReference type="SUPFAM" id="SSF63380">
    <property type="entry name" value="Riboflavin synthase domain-like"/>
    <property type="match status" value="1"/>
</dbReference>
<gene>
    <name evidence="2" type="ORF">K8V79_09925</name>
</gene>
<reference evidence="2" key="2">
    <citation type="submission" date="2021-09" db="EMBL/GenBank/DDBJ databases">
        <authorList>
            <person name="Gilroy R."/>
        </authorList>
    </citation>
    <scope>NUCLEOTIDE SEQUENCE</scope>
    <source>
        <strain evidence="2">CHK135-1449</strain>
    </source>
</reference>
<dbReference type="InterPro" id="IPR001041">
    <property type="entry name" value="2Fe-2S_ferredoxin-type"/>
</dbReference>
<dbReference type="PANTHER" id="PTHR47354">
    <property type="entry name" value="NADH OXIDOREDUCTASE HCR"/>
    <property type="match status" value="1"/>
</dbReference>
<dbReference type="AlphaFoldDB" id="A0A9D2UTT1"/>
<dbReference type="InterPro" id="IPR050415">
    <property type="entry name" value="MRET"/>
</dbReference>
<dbReference type="Pfam" id="PF00175">
    <property type="entry name" value="NAD_binding_1"/>
    <property type="match status" value="1"/>
</dbReference>
<dbReference type="Pfam" id="PF00111">
    <property type="entry name" value="Fer2"/>
    <property type="match status" value="1"/>
</dbReference>
<name>A0A9D2UTT1_ACILW</name>
<dbReference type="Gene3D" id="3.10.20.30">
    <property type="match status" value="1"/>
</dbReference>
<protein>
    <submittedName>
        <fullName evidence="2">2Fe-2S iron-sulfur cluster-binding protein</fullName>
    </submittedName>
</protein>
<dbReference type="Gene3D" id="3.40.50.80">
    <property type="entry name" value="Nucleotide-binding domain of ferredoxin-NADP reductase (FNR) module"/>
    <property type="match status" value="1"/>
</dbReference>
<dbReference type="InterPro" id="IPR017927">
    <property type="entry name" value="FAD-bd_FR_type"/>
</dbReference>
<dbReference type="SUPFAM" id="SSF52343">
    <property type="entry name" value="Ferredoxin reductase-like, C-terminal NADP-linked domain"/>
    <property type="match status" value="1"/>
</dbReference>
<evidence type="ECO:0000313" key="3">
    <source>
        <dbReference type="Proteomes" id="UP000787156"/>
    </source>
</evidence>
<accession>A0A9D2UTT1</accession>
<dbReference type="Gene3D" id="2.40.30.10">
    <property type="entry name" value="Translation factors"/>
    <property type="match status" value="1"/>
</dbReference>